<feature type="transmembrane region" description="Helical" evidence="2">
    <location>
        <begin position="308"/>
        <end position="331"/>
    </location>
</feature>
<dbReference type="InterPro" id="IPR006674">
    <property type="entry name" value="HD_domain"/>
</dbReference>
<dbReference type="PANTHER" id="PTHR36442:SF1">
    <property type="entry name" value="CYCLIC-DI-AMP PHOSPHODIESTERASE PGPH"/>
    <property type="match status" value="1"/>
</dbReference>
<dbReference type="SMART" id="SM00471">
    <property type="entry name" value="HDc"/>
    <property type="match status" value="1"/>
</dbReference>
<dbReference type="KEGG" id="dae:Dtox_3069"/>
<dbReference type="InterPro" id="IPR011624">
    <property type="entry name" value="Metal-dep_PHydrolase_7TM_extra"/>
</dbReference>
<dbReference type="CDD" id="cd00077">
    <property type="entry name" value="HDc"/>
    <property type="match status" value="1"/>
</dbReference>
<dbReference type="InterPro" id="IPR006675">
    <property type="entry name" value="HDIG_dom"/>
</dbReference>
<dbReference type="GO" id="GO:0016787">
    <property type="term" value="F:hydrolase activity"/>
    <property type="evidence" value="ECO:0007669"/>
    <property type="project" value="UniProtKB-KW"/>
</dbReference>
<dbReference type="InterPro" id="IPR011621">
    <property type="entry name" value="Metal-dep_PHydrolase_7TM_intra"/>
</dbReference>
<dbReference type="HOGENOM" id="CLU_015767_1_2_9"/>
<evidence type="ECO:0000313" key="5">
    <source>
        <dbReference type="Proteomes" id="UP000002217"/>
    </source>
</evidence>
<dbReference type="InterPro" id="IPR052722">
    <property type="entry name" value="PgpH_phosphodiesterase"/>
</dbReference>
<gene>
    <name evidence="4" type="ordered locus">Dtox_3069</name>
</gene>
<evidence type="ECO:0000256" key="1">
    <source>
        <dbReference type="SAM" id="MobiDB-lite"/>
    </source>
</evidence>
<evidence type="ECO:0000259" key="3">
    <source>
        <dbReference type="SMART" id="SM00471"/>
    </source>
</evidence>
<dbReference type="AlphaFoldDB" id="C8W3N5"/>
<accession>C8W3N5</accession>
<feature type="transmembrane region" description="Helical" evidence="2">
    <location>
        <begin position="362"/>
        <end position="378"/>
    </location>
</feature>
<keyword evidence="2" id="KW-0812">Transmembrane</keyword>
<feature type="region of interest" description="Disordered" evidence="1">
    <location>
        <begin position="705"/>
        <end position="725"/>
    </location>
</feature>
<reference evidence="4 5" key="1">
    <citation type="journal article" date="2009" name="Stand. Genomic Sci.">
        <title>Complete genome sequence of Desulfotomaculum acetoxidans type strain (5575).</title>
        <authorList>
            <person name="Spring S."/>
            <person name="Lapidus A."/>
            <person name="Schroder M."/>
            <person name="Gleim D."/>
            <person name="Sims D."/>
            <person name="Meincke L."/>
            <person name="Glavina Del Rio T."/>
            <person name="Tice H."/>
            <person name="Copeland A."/>
            <person name="Cheng J.F."/>
            <person name="Lucas S."/>
            <person name="Chen F."/>
            <person name="Nolan M."/>
            <person name="Bruce D."/>
            <person name="Goodwin L."/>
            <person name="Pitluck S."/>
            <person name="Ivanova N."/>
            <person name="Mavromatis K."/>
            <person name="Mikhailova N."/>
            <person name="Pati A."/>
            <person name="Chen A."/>
            <person name="Palaniappan K."/>
            <person name="Land M."/>
            <person name="Hauser L."/>
            <person name="Chang Y.J."/>
            <person name="Jeffries C.D."/>
            <person name="Chain P."/>
            <person name="Saunders E."/>
            <person name="Brettin T."/>
            <person name="Detter J.C."/>
            <person name="Goker M."/>
            <person name="Bristow J."/>
            <person name="Eisen J.A."/>
            <person name="Markowitz V."/>
            <person name="Hugenholtz P."/>
            <person name="Kyrpides N.C."/>
            <person name="Klenk H.P."/>
            <person name="Han C."/>
        </authorList>
    </citation>
    <scope>NUCLEOTIDE SEQUENCE [LARGE SCALE GENOMIC DNA]</scope>
    <source>
        <strain evidence="5">ATCC 49208 / DSM 771 / VKM B-1644</strain>
    </source>
</reference>
<dbReference type="eggNOG" id="COG1480">
    <property type="taxonomic scope" value="Bacteria"/>
</dbReference>
<dbReference type="Gene3D" id="1.10.3210.10">
    <property type="entry name" value="Hypothetical protein af1432"/>
    <property type="match status" value="1"/>
</dbReference>
<protein>
    <submittedName>
        <fullName evidence="4">7TM receptor with intracellular metal dependent phosphohydrolase</fullName>
    </submittedName>
</protein>
<dbReference type="PANTHER" id="PTHR36442">
    <property type="entry name" value="CYCLIC-DI-AMP PHOSPHODIESTERASE PGPH"/>
    <property type="match status" value="1"/>
</dbReference>
<feature type="transmembrane region" description="Helical" evidence="2">
    <location>
        <begin position="337"/>
        <end position="357"/>
    </location>
</feature>
<dbReference type="NCBIfam" id="TIGR00277">
    <property type="entry name" value="HDIG"/>
    <property type="match status" value="1"/>
</dbReference>
<dbReference type="InterPro" id="IPR003607">
    <property type="entry name" value="HD/PDEase_dom"/>
</dbReference>
<proteinExistence type="predicted"/>
<keyword evidence="2" id="KW-1133">Transmembrane helix</keyword>
<dbReference type="Proteomes" id="UP000002217">
    <property type="component" value="Chromosome"/>
</dbReference>
<feature type="transmembrane region" description="Helical" evidence="2">
    <location>
        <begin position="436"/>
        <end position="455"/>
    </location>
</feature>
<keyword evidence="2" id="KW-0472">Membrane</keyword>
<dbReference type="RefSeq" id="WP_015758513.1">
    <property type="nucleotide sequence ID" value="NC_013216.1"/>
</dbReference>
<dbReference type="OrthoDB" id="9806952at2"/>
<feature type="transmembrane region" description="Helical" evidence="2">
    <location>
        <begin position="412"/>
        <end position="430"/>
    </location>
</feature>
<feature type="compositionally biased region" description="Basic and acidic residues" evidence="1">
    <location>
        <begin position="705"/>
        <end position="717"/>
    </location>
</feature>
<keyword evidence="4" id="KW-0378">Hydrolase</keyword>
<dbReference type="SUPFAM" id="SSF109604">
    <property type="entry name" value="HD-domain/PDEase-like"/>
    <property type="match status" value="1"/>
</dbReference>
<name>C8W3N5_DESAS</name>
<dbReference type="Pfam" id="PF07697">
    <property type="entry name" value="7TMR-HDED"/>
    <property type="match status" value="1"/>
</dbReference>
<dbReference type="Pfam" id="PF07698">
    <property type="entry name" value="7TM-7TMR_HD"/>
    <property type="match status" value="1"/>
</dbReference>
<dbReference type="Pfam" id="PF01966">
    <property type="entry name" value="HD"/>
    <property type="match status" value="1"/>
</dbReference>
<evidence type="ECO:0000313" key="4">
    <source>
        <dbReference type="EMBL" id="ACV63821.1"/>
    </source>
</evidence>
<keyword evidence="5" id="KW-1185">Reference proteome</keyword>
<dbReference type="EMBL" id="CP001720">
    <property type="protein sequence ID" value="ACV63821.1"/>
    <property type="molecule type" value="Genomic_DNA"/>
</dbReference>
<organism evidence="4 5">
    <name type="scientific">Desulfofarcimen acetoxidans (strain ATCC 49208 / DSM 771 / KCTC 5769 / VKM B-1644 / 5575)</name>
    <name type="common">Desulfotomaculum acetoxidans</name>
    <dbReference type="NCBI Taxonomy" id="485916"/>
    <lineage>
        <taxon>Bacteria</taxon>
        <taxon>Bacillati</taxon>
        <taxon>Bacillota</taxon>
        <taxon>Clostridia</taxon>
        <taxon>Eubacteriales</taxon>
        <taxon>Peptococcaceae</taxon>
        <taxon>Desulfofarcimen</taxon>
    </lineage>
</organism>
<evidence type="ECO:0000256" key="2">
    <source>
        <dbReference type="SAM" id="Phobius"/>
    </source>
</evidence>
<keyword evidence="4" id="KW-0675">Receptor</keyword>
<feature type="domain" description="HD/PDEase" evidence="3">
    <location>
        <begin position="492"/>
        <end position="649"/>
    </location>
</feature>
<dbReference type="STRING" id="485916.Dtox_3069"/>
<feature type="transmembrane region" description="Helical" evidence="2">
    <location>
        <begin position="274"/>
        <end position="296"/>
    </location>
</feature>
<sequence>MLPLRKFRSKLAGWLSFLMKQRKVRRSLAAILFLVALTFIISVDVFPHRLNMQVGQVSPLTIKASRSITFEDRIKTEEARRRAVESVPNQYMRDPQIITAVQRDISSLLAALKIILANGSLNEEEKIKRIKNTLPFVLSDENLAVLAQSEPESLTRLESGLNSLVSDVMEEPEQVTQDNLETVKTKLSSDVDNLKLSKPYQVLAREIINKYMRPNAFVNTEETQRLKRAAIESVSPIIIGVKEGEKIIGEGEIVTDQHMAKLEALGYSRQSVPYTVVLGTAFLVGLMFTVVMFYLYQQNREIYKNPGHLYLIGIIVVVVLAVSKGIISINITQWPELGALLGYMAPLASAGMLIAILLDSRLAVLVVAVMSLFLAIMTGGQIRFGLVGMLGGITGVYSVSKLSQRGDLVRSGMYTSLANILAIFTVGLMSETPFGLVVSSSLILGLINGILCSVLTNGALPYLESTFGITSAVRLLELSNPNNVLLKKLLTEAPGTYHHSILVGNLAESAADAVGGDSLMVRVGAYYHDIGKIKRPCFFIENQLGGENPHEKIAPSLSTLILTSHVKDGVELARENKLPKGIVDIIEQHHGTTLITYFYNKALENDKTESVNEEDYRYESKKPQTKEAAIVMLSDSVEAAVRALQNRTPGKIEGLVRKIIKDKLMDGQLDECDLTLKDLDIIANAFSRVLSGIFHTRIEYPDMSKEMERRKAKRDSVPKQLTGKV</sequence>